<evidence type="ECO:0000313" key="9">
    <source>
        <dbReference type="Proteomes" id="UP000610456"/>
    </source>
</evidence>
<keyword evidence="2" id="KW-0547">Nucleotide-binding</keyword>
<dbReference type="InterPro" id="IPR003593">
    <property type="entry name" value="AAA+_ATPase"/>
</dbReference>
<gene>
    <name evidence="8" type="ORF">GCM10007103_18410</name>
</gene>
<dbReference type="PROSITE" id="PS50893">
    <property type="entry name" value="ABC_TRANSPORTER_2"/>
    <property type="match status" value="2"/>
</dbReference>
<evidence type="ECO:0000259" key="7">
    <source>
        <dbReference type="PROSITE" id="PS50893"/>
    </source>
</evidence>
<evidence type="ECO:0000313" key="8">
    <source>
        <dbReference type="EMBL" id="GHA37364.1"/>
    </source>
</evidence>
<proteinExistence type="inferred from homology"/>
<keyword evidence="3" id="KW-0067">ATP-binding</keyword>
<dbReference type="Proteomes" id="UP000610456">
    <property type="component" value="Unassembled WGS sequence"/>
</dbReference>
<reference evidence="8" key="2">
    <citation type="submission" date="2020-09" db="EMBL/GenBank/DDBJ databases">
        <authorList>
            <person name="Sun Q."/>
            <person name="Kim S."/>
        </authorList>
    </citation>
    <scope>NUCLEOTIDE SEQUENCE</scope>
    <source>
        <strain evidence="8">KCTC 12719</strain>
    </source>
</reference>
<name>A0A918SDL7_9FLAO</name>
<evidence type="ECO:0000256" key="4">
    <source>
        <dbReference type="ARBA" id="ARBA00061551"/>
    </source>
</evidence>
<evidence type="ECO:0000256" key="3">
    <source>
        <dbReference type="ARBA" id="ARBA00022840"/>
    </source>
</evidence>
<keyword evidence="9" id="KW-1185">Reference proteome</keyword>
<feature type="coiled-coil region" evidence="6">
    <location>
        <begin position="259"/>
        <end position="286"/>
    </location>
</feature>
<organism evidence="8 9">
    <name type="scientific">Salinimicrobium marinum</name>
    <dbReference type="NCBI Taxonomy" id="680283"/>
    <lineage>
        <taxon>Bacteria</taxon>
        <taxon>Pseudomonadati</taxon>
        <taxon>Bacteroidota</taxon>
        <taxon>Flavobacteriia</taxon>
        <taxon>Flavobacteriales</taxon>
        <taxon>Flavobacteriaceae</taxon>
        <taxon>Salinimicrobium</taxon>
    </lineage>
</organism>
<dbReference type="PANTHER" id="PTHR42855">
    <property type="entry name" value="ABC TRANSPORTER ATP-BINDING SUBUNIT"/>
    <property type="match status" value="1"/>
</dbReference>
<sequence length="555" mass="63343">MATFAKIIKYTMLSVSNLSVQFGKRVLFDEVNTTFTQGNIYGVIGANGAGKSTFLNIISGKSDPTSGHVHLEPGKRMSVLEQNHNLYDEYNVLETVIMGNKPLYEIKKEMDEIYAKEDFNDADGERVGVLQVEFEEMNGWNADSEAAALLSNLGIKEDNHYTLMGDLDNKLKVRVLLAQALFGNPDVLIMDEPTNDLDYETITWLENFLANYENTVIVVSHDRHFLDSVCTHISDIDFGKINHYSGNYTFWYESSQLAARQRSQQNKKAEEKKKELEEFIRRFSANVAKSKQATSRKKMIEKLNIDDIRPSSRRYPAIIFEREREAGDQILNVENLEASIEGETLFKGVNINLAKGDKVVVYSKDSRATTAFYEILNSNEKPVAGKFEWGVTTNQSYLPLDNSAFFDNEFTLVDWLRQWAKTEEEREEVYIRGFLGKMIFSGEEALKTSNVLSGGEKVRCMLSRMMMMRANVLMLDEPTNHLDLESITAFNNSLKNFKGTILFTTHDHEFAQTVANRVIELTPGGAIDRYLSFDEYMSDKKIKEQREKMYAGKVM</sequence>
<dbReference type="PANTHER" id="PTHR42855:SF2">
    <property type="entry name" value="DRUG RESISTANCE ABC TRANSPORTER,ATP-BINDING PROTEIN"/>
    <property type="match status" value="1"/>
</dbReference>
<dbReference type="CDD" id="cd03221">
    <property type="entry name" value="ABCF_EF-3"/>
    <property type="match status" value="2"/>
</dbReference>
<evidence type="ECO:0000256" key="5">
    <source>
        <dbReference type="ARBA" id="ARBA00074044"/>
    </source>
</evidence>
<dbReference type="Gene3D" id="3.40.50.300">
    <property type="entry name" value="P-loop containing nucleotide triphosphate hydrolases"/>
    <property type="match status" value="2"/>
</dbReference>
<protein>
    <recommendedName>
        <fullName evidence="5">Probable ATP-binding protein YbiT</fullName>
    </recommendedName>
</protein>
<dbReference type="SUPFAM" id="SSF52540">
    <property type="entry name" value="P-loop containing nucleoside triphosphate hydrolases"/>
    <property type="match status" value="2"/>
</dbReference>
<evidence type="ECO:0000256" key="1">
    <source>
        <dbReference type="ARBA" id="ARBA00022737"/>
    </source>
</evidence>
<evidence type="ECO:0000256" key="6">
    <source>
        <dbReference type="SAM" id="Coils"/>
    </source>
</evidence>
<feature type="domain" description="ABC transporter" evidence="7">
    <location>
        <begin position="331"/>
        <end position="549"/>
    </location>
</feature>
<dbReference type="Pfam" id="PF00005">
    <property type="entry name" value="ABC_tran"/>
    <property type="match status" value="2"/>
</dbReference>
<dbReference type="InterPro" id="IPR032781">
    <property type="entry name" value="ABC_tran_Xtn"/>
</dbReference>
<dbReference type="InterPro" id="IPR027417">
    <property type="entry name" value="P-loop_NTPase"/>
</dbReference>
<dbReference type="FunFam" id="3.40.50.300:FF:000011">
    <property type="entry name" value="Putative ABC transporter ATP-binding component"/>
    <property type="match status" value="1"/>
</dbReference>
<dbReference type="SMART" id="SM00382">
    <property type="entry name" value="AAA"/>
    <property type="match status" value="1"/>
</dbReference>
<evidence type="ECO:0000256" key="2">
    <source>
        <dbReference type="ARBA" id="ARBA00022741"/>
    </source>
</evidence>
<reference evidence="8" key="1">
    <citation type="journal article" date="2014" name="Int. J. Syst. Evol. Microbiol.">
        <title>Complete genome sequence of Corynebacterium casei LMG S-19264T (=DSM 44701T), isolated from a smear-ripened cheese.</title>
        <authorList>
            <consortium name="US DOE Joint Genome Institute (JGI-PGF)"/>
            <person name="Walter F."/>
            <person name="Albersmeier A."/>
            <person name="Kalinowski J."/>
            <person name="Ruckert C."/>
        </authorList>
    </citation>
    <scope>NUCLEOTIDE SEQUENCE</scope>
    <source>
        <strain evidence="8">KCTC 12719</strain>
    </source>
</reference>
<dbReference type="GO" id="GO:0016887">
    <property type="term" value="F:ATP hydrolysis activity"/>
    <property type="evidence" value="ECO:0007669"/>
    <property type="project" value="InterPro"/>
</dbReference>
<accession>A0A918SDL7</accession>
<comment type="similarity">
    <text evidence="4">Belongs to the ABC transporter superfamily. ABCF family. YbiT subfamily.</text>
</comment>
<dbReference type="GO" id="GO:0005524">
    <property type="term" value="F:ATP binding"/>
    <property type="evidence" value="ECO:0007669"/>
    <property type="project" value="UniProtKB-KW"/>
</dbReference>
<keyword evidence="1" id="KW-0677">Repeat</keyword>
<feature type="domain" description="ABC transporter" evidence="7">
    <location>
        <begin position="13"/>
        <end position="263"/>
    </location>
</feature>
<comment type="caution">
    <text evidence="8">The sequence shown here is derived from an EMBL/GenBank/DDBJ whole genome shotgun (WGS) entry which is preliminary data.</text>
</comment>
<dbReference type="FunFam" id="3.40.50.300:FF:000070">
    <property type="entry name" value="Putative ABC transporter ATP-binding component"/>
    <property type="match status" value="1"/>
</dbReference>
<dbReference type="AlphaFoldDB" id="A0A918SDL7"/>
<dbReference type="InterPro" id="IPR051309">
    <property type="entry name" value="ABCF_ATPase"/>
</dbReference>
<dbReference type="EMBL" id="BMXB01000006">
    <property type="protein sequence ID" value="GHA37364.1"/>
    <property type="molecule type" value="Genomic_DNA"/>
</dbReference>
<keyword evidence="6" id="KW-0175">Coiled coil</keyword>
<dbReference type="InterPro" id="IPR003439">
    <property type="entry name" value="ABC_transporter-like_ATP-bd"/>
</dbReference>
<dbReference type="Pfam" id="PF12848">
    <property type="entry name" value="ABC_tran_Xtn"/>
    <property type="match status" value="1"/>
</dbReference>